<dbReference type="GO" id="GO:0001046">
    <property type="term" value="F:core promoter sequence-specific DNA binding"/>
    <property type="evidence" value="ECO:0007669"/>
    <property type="project" value="TreeGrafter"/>
</dbReference>
<dbReference type="Proteomes" id="UP000289372">
    <property type="component" value="Unassembled WGS sequence"/>
</dbReference>
<dbReference type="GO" id="GO:0006355">
    <property type="term" value="P:regulation of DNA-templated transcription"/>
    <property type="evidence" value="ECO:0007669"/>
    <property type="project" value="InterPro"/>
</dbReference>
<reference evidence="4 6" key="2">
    <citation type="submission" date="2018-02" db="EMBL/GenBank/DDBJ databases">
        <title>Characterization of Xanthomonas diversity in transplant houses and field plants.</title>
        <authorList>
            <person name="Abrahamian P."/>
            <person name="Timilsina S."/>
            <person name="Minsavage G.V."/>
            <person name="Goss E.M."/>
            <person name="Jones J.B."/>
            <person name="Vallad G.E."/>
        </authorList>
    </citation>
    <scope>NUCLEOTIDE SEQUENCE [LARGE SCALE GENOMIC DNA]</scope>
    <source>
        <strain evidence="4 6">GEV2132</strain>
    </source>
</reference>
<dbReference type="PROSITE" id="PS50943">
    <property type="entry name" value="HTH_CROC1"/>
    <property type="match status" value="1"/>
</dbReference>
<feature type="domain" description="HTH cro/C1-type" evidence="1">
    <location>
        <begin position="63"/>
        <end position="116"/>
    </location>
</feature>
<comment type="caution">
    <text evidence="3">The sequence shown here is derived from an EMBL/GenBank/DDBJ whole genome shotgun (WGS) entry which is preliminary data.</text>
</comment>
<evidence type="ECO:0000259" key="1">
    <source>
        <dbReference type="PROSITE" id="PS50943"/>
    </source>
</evidence>
<dbReference type="Gene3D" id="1.10.260.40">
    <property type="entry name" value="lambda repressor-like DNA-binding domains"/>
    <property type="match status" value="1"/>
</dbReference>
<dbReference type="AlphaFoldDB" id="A0A0G8W6N8"/>
<evidence type="ECO:0000313" key="5">
    <source>
        <dbReference type="Proteomes" id="UP000035369"/>
    </source>
</evidence>
<dbReference type="GeneID" id="61778003"/>
<protein>
    <submittedName>
        <fullName evidence="3">Transcriptional regulator</fullName>
    </submittedName>
</protein>
<dbReference type="SMART" id="SM00530">
    <property type="entry name" value="HTH_XRE"/>
    <property type="match status" value="1"/>
</dbReference>
<dbReference type="InterPro" id="IPR010982">
    <property type="entry name" value="Lambda_DNA-bd_dom_sf"/>
</dbReference>
<evidence type="ECO:0000313" key="4">
    <source>
        <dbReference type="EMBL" id="RXD55238.1"/>
    </source>
</evidence>
<dbReference type="EMBL" id="JAAGYU010000109">
    <property type="protein sequence ID" value="NEL78200.1"/>
    <property type="molecule type" value="Genomic_DNA"/>
</dbReference>
<dbReference type="PANTHER" id="PTHR40455:SF1">
    <property type="entry name" value="ANTITOXIN HIGA"/>
    <property type="match status" value="1"/>
</dbReference>
<dbReference type="EMBL" id="PUUL01000033">
    <property type="protein sequence ID" value="RXD55238.1"/>
    <property type="molecule type" value="Genomic_DNA"/>
</dbReference>
<name>A0A0G8W6N8_XANPE</name>
<dbReference type="PANTHER" id="PTHR40455">
    <property type="entry name" value="ANTITOXIN HIGA"/>
    <property type="match status" value="1"/>
</dbReference>
<reference evidence="2 5" key="1">
    <citation type="submission" date="2015-02" db="EMBL/GenBank/DDBJ databases">
        <title>Whole genome sequencing of multiple isolates of three species of pepper and tomato-infecting xanthomonads reveals genetic diversity in field strains and pinpoints effectors responsible for host specificity.</title>
        <authorList>
            <person name="Schwartz A."/>
            <person name="Dahlbeck D."/>
            <person name="Staskawicz B."/>
            <person name="Bart R."/>
            <person name="Potnis N."/>
            <person name="Minsavage G."/>
            <person name="Timilsina S."/>
            <person name="Goss E."/>
            <person name="Jones J."/>
            <person name="Vallad G."/>
            <person name="Barak J."/>
            <person name="Miller S."/>
            <person name="Ritchie D."/>
            <person name="Martins J.Jr."/>
            <person name="Patane J.S."/>
            <person name="Setubal J.C."/>
        </authorList>
    </citation>
    <scope>NUCLEOTIDE SEQUENCE [LARGE SCALE GENOMIC DNA]</scope>
    <source>
        <strain evidence="2 5">Xp3-15</strain>
    </source>
</reference>
<reference evidence="3 7" key="3">
    <citation type="submission" date="2019-11" db="EMBL/GenBank/DDBJ databases">
        <title>Genome-resolved metagenomics to study the prevalence of co-infection and intraspecific heterogeneity among plant pathogen metapopulations.</title>
        <authorList>
            <person name="Newberry E."/>
            <person name="Bhandari R."/>
            <person name="Kemble J."/>
            <person name="Sikora E."/>
            <person name="Potnis N."/>
        </authorList>
    </citation>
    <scope>NUCLEOTIDE SEQUENCE [LARGE SCALE GENOMIC DNA]</scope>
    <source>
        <strain evidence="3">Xp_Tom_Tuscaloosa_18b</strain>
    </source>
</reference>
<dbReference type="KEGG" id="xpe:BJD13_11185"/>
<dbReference type="Proteomes" id="UP000471082">
    <property type="component" value="Unassembled WGS sequence"/>
</dbReference>
<dbReference type="RefSeq" id="WP_008574516.1">
    <property type="nucleotide sequence ID" value="NZ_CP018475.1"/>
</dbReference>
<evidence type="ECO:0000313" key="7">
    <source>
        <dbReference type="Proteomes" id="UP000471082"/>
    </source>
</evidence>
<dbReference type="CDD" id="cd00093">
    <property type="entry name" value="HTH_XRE"/>
    <property type="match status" value="1"/>
</dbReference>
<dbReference type="Pfam" id="PF01381">
    <property type="entry name" value="HTH_3"/>
    <property type="match status" value="1"/>
</dbReference>
<proteinExistence type="predicted"/>
<keyword evidence="5" id="KW-1185">Reference proteome</keyword>
<dbReference type="InterPro" id="IPR039060">
    <property type="entry name" value="Antitox_HigA"/>
</dbReference>
<accession>A0A0G8W6N8</accession>
<dbReference type="Proteomes" id="UP000035369">
    <property type="component" value="Unassembled WGS sequence"/>
</dbReference>
<dbReference type="EMBL" id="JZUY01000040">
    <property type="protein sequence ID" value="KLC05520.1"/>
    <property type="molecule type" value="Genomic_DNA"/>
</dbReference>
<gene>
    <name evidence="4" type="ORF">DB769_07010</name>
    <name evidence="3" type="ORF">G3W61_18435</name>
    <name evidence="2" type="ORF">XP315_11090</name>
</gene>
<evidence type="ECO:0000313" key="6">
    <source>
        <dbReference type="Proteomes" id="UP000289372"/>
    </source>
</evidence>
<sequence>MNITPIRTPSDYKAALRSISKLVEADPAPDSPEGEYLDVMATLIEAYEAKQFPIDAPDPIQAIKFRMEQAGLEPKDLAASIGKPNRVYEVLNGKRGLSIEMIRNLRKNLGIPAESLIGA</sequence>
<evidence type="ECO:0000313" key="2">
    <source>
        <dbReference type="EMBL" id="KLC05520.1"/>
    </source>
</evidence>
<organism evidence="3 7">
    <name type="scientific">Xanthomonas perforans</name>
    <dbReference type="NCBI Taxonomy" id="442694"/>
    <lineage>
        <taxon>Bacteria</taxon>
        <taxon>Pseudomonadati</taxon>
        <taxon>Pseudomonadota</taxon>
        <taxon>Gammaproteobacteria</taxon>
        <taxon>Lysobacterales</taxon>
        <taxon>Lysobacteraceae</taxon>
        <taxon>Xanthomonas</taxon>
    </lineage>
</organism>
<dbReference type="SUPFAM" id="SSF47413">
    <property type="entry name" value="lambda repressor-like DNA-binding domains"/>
    <property type="match status" value="1"/>
</dbReference>
<evidence type="ECO:0000313" key="3">
    <source>
        <dbReference type="EMBL" id="NEL78200.1"/>
    </source>
</evidence>
<dbReference type="InterPro" id="IPR001387">
    <property type="entry name" value="Cro/C1-type_HTH"/>
</dbReference>